<dbReference type="PROSITE" id="PS01124">
    <property type="entry name" value="HTH_ARAC_FAMILY_2"/>
    <property type="match status" value="1"/>
</dbReference>
<dbReference type="PANTHER" id="PTHR43130:SF3">
    <property type="entry name" value="HTH-TYPE TRANSCRIPTIONAL REGULATOR RV1931C"/>
    <property type="match status" value="1"/>
</dbReference>
<keyword evidence="2" id="KW-0238">DNA-binding</keyword>
<protein>
    <submittedName>
        <fullName evidence="6">Helix-turn-helix domain-containing protein</fullName>
    </submittedName>
</protein>
<evidence type="ECO:0000313" key="6">
    <source>
        <dbReference type="EMBL" id="MBO1750886.1"/>
    </source>
</evidence>
<dbReference type="AlphaFoldDB" id="A0A939LNB0"/>
<accession>A0A939LNB0</accession>
<keyword evidence="1" id="KW-0805">Transcription regulation</keyword>
<feature type="region of interest" description="Disordered" evidence="4">
    <location>
        <begin position="314"/>
        <end position="338"/>
    </location>
</feature>
<evidence type="ECO:0000256" key="4">
    <source>
        <dbReference type="SAM" id="MobiDB-lite"/>
    </source>
</evidence>
<organism evidence="6 7">
    <name type="scientific">Actinotalea soli</name>
    <dbReference type="NCBI Taxonomy" id="2819234"/>
    <lineage>
        <taxon>Bacteria</taxon>
        <taxon>Bacillati</taxon>
        <taxon>Actinomycetota</taxon>
        <taxon>Actinomycetes</taxon>
        <taxon>Micrococcales</taxon>
        <taxon>Cellulomonadaceae</taxon>
        <taxon>Actinotalea</taxon>
    </lineage>
</organism>
<keyword evidence="7" id="KW-1185">Reference proteome</keyword>
<dbReference type="InterPro" id="IPR018060">
    <property type="entry name" value="HTH_AraC"/>
</dbReference>
<dbReference type="Pfam" id="PF01965">
    <property type="entry name" value="DJ-1_PfpI"/>
    <property type="match status" value="1"/>
</dbReference>
<dbReference type="EMBL" id="JAGEMK010000001">
    <property type="protein sequence ID" value="MBO1750886.1"/>
    <property type="molecule type" value="Genomic_DNA"/>
</dbReference>
<name>A0A939LNB0_9CELL</name>
<dbReference type="Gene3D" id="1.10.10.60">
    <property type="entry name" value="Homeodomain-like"/>
    <property type="match status" value="1"/>
</dbReference>
<dbReference type="Pfam" id="PF12833">
    <property type="entry name" value="HTH_18"/>
    <property type="match status" value="1"/>
</dbReference>
<dbReference type="Proteomes" id="UP000664209">
    <property type="component" value="Unassembled WGS sequence"/>
</dbReference>
<comment type="caution">
    <text evidence="6">The sequence shown here is derived from an EMBL/GenBank/DDBJ whole genome shotgun (WGS) entry which is preliminary data.</text>
</comment>
<dbReference type="CDD" id="cd03137">
    <property type="entry name" value="GATase1_AraC_1"/>
    <property type="match status" value="1"/>
</dbReference>
<dbReference type="SUPFAM" id="SSF46689">
    <property type="entry name" value="Homeodomain-like"/>
    <property type="match status" value="2"/>
</dbReference>
<dbReference type="GO" id="GO:0003700">
    <property type="term" value="F:DNA-binding transcription factor activity"/>
    <property type="evidence" value="ECO:0007669"/>
    <property type="project" value="InterPro"/>
</dbReference>
<evidence type="ECO:0000259" key="5">
    <source>
        <dbReference type="PROSITE" id="PS01124"/>
    </source>
</evidence>
<dbReference type="SMART" id="SM00342">
    <property type="entry name" value="HTH_ARAC"/>
    <property type="match status" value="1"/>
</dbReference>
<dbReference type="InterPro" id="IPR052158">
    <property type="entry name" value="INH-QAR"/>
</dbReference>
<dbReference type="Gene3D" id="3.40.50.880">
    <property type="match status" value="1"/>
</dbReference>
<dbReference type="InterPro" id="IPR002818">
    <property type="entry name" value="DJ-1/PfpI"/>
</dbReference>
<dbReference type="RefSeq" id="WP_208054496.1">
    <property type="nucleotide sequence ID" value="NZ_JAGEMK010000001.1"/>
</dbReference>
<proteinExistence type="predicted"/>
<evidence type="ECO:0000256" key="2">
    <source>
        <dbReference type="ARBA" id="ARBA00023125"/>
    </source>
</evidence>
<evidence type="ECO:0000256" key="1">
    <source>
        <dbReference type="ARBA" id="ARBA00023015"/>
    </source>
</evidence>
<dbReference type="PANTHER" id="PTHR43130">
    <property type="entry name" value="ARAC-FAMILY TRANSCRIPTIONAL REGULATOR"/>
    <property type="match status" value="1"/>
</dbReference>
<dbReference type="SUPFAM" id="SSF52317">
    <property type="entry name" value="Class I glutamine amidotransferase-like"/>
    <property type="match status" value="1"/>
</dbReference>
<gene>
    <name evidence="6" type="ORF">J4G33_03630</name>
</gene>
<dbReference type="InterPro" id="IPR009057">
    <property type="entry name" value="Homeodomain-like_sf"/>
</dbReference>
<reference evidence="6" key="1">
    <citation type="submission" date="2021-03" db="EMBL/GenBank/DDBJ databases">
        <title>Actinotalea soli sp. nov., isolated from soil.</title>
        <authorList>
            <person name="Ping W."/>
            <person name="Zhang J."/>
        </authorList>
    </citation>
    <scope>NUCLEOTIDE SEQUENCE</scope>
    <source>
        <strain evidence="6">BY-33</strain>
    </source>
</reference>
<evidence type="ECO:0000256" key="3">
    <source>
        <dbReference type="ARBA" id="ARBA00023163"/>
    </source>
</evidence>
<dbReference type="PROSITE" id="PS00041">
    <property type="entry name" value="HTH_ARAC_FAMILY_1"/>
    <property type="match status" value="1"/>
</dbReference>
<evidence type="ECO:0000313" key="7">
    <source>
        <dbReference type="Proteomes" id="UP000664209"/>
    </source>
</evidence>
<dbReference type="InterPro" id="IPR018062">
    <property type="entry name" value="HTH_AraC-typ_CS"/>
</dbReference>
<sequence>MLRTVAALVLPGLAPFELGVVCEIFGIDRSDTGGPSFELTLCTPTPGVVPTKVGMELVVHAGLEATETADLVAVPAYGADVELGEPVLEALRAAHARGAWILSVCSGAFALARAGLLDGRRCTTHWMYSDELAAQYPEVEVDPSVLYVHDGTIITSAGTAAGIDAGLYLVRHELGAAAAAVVARRMVVPPHRDGGQAQYIENPLPCEGGELTPVLDWVVAHLDEEITVPRLARMAQMSERTFARRFRAQTGTTPADWTSRQRVLRAQELLEQTGLPVEEIARRTGFGAAAALRHHFARTLGTSPQAYRRTFTPRAPDQAVPAGSSSLAVGRRTAAAAR</sequence>
<dbReference type="InterPro" id="IPR029062">
    <property type="entry name" value="Class_I_gatase-like"/>
</dbReference>
<keyword evidence="3" id="KW-0804">Transcription</keyword>
<dbReference type="GO" id="GO:0043565">
    <property type="term" value="F:sequence-specific DNA binding"/>
    <property type="evidence" value="ECO:0007669"/>
    <property type="project" value="InterPro"/>
</dbReference>
<feature type="domain" description="HTH araC/xylS-type" evidence="5">
    <location>
        <begin position="212"/>
        <end position="310"/>
    </location>
</feature>